<evidence type="ECO:0000256" key="5">
    <source>
        <dbReference type="ARBA" id="ARBA00022857"/>
    </source>
</evidence>
<feature type="domain" description="FAD/NAD(P)-binding" evidence="7">
    <location>
        <begin position="82"/>
        <end position="308"/>
    </location>
</feature>
<dbReference type="AlphaFoldDB" id="A0A9P4IET2"/>
<keyword evidence="9" id="KW-1185">Reference proteome</keyword>
<name>A0A9P4IET2_9PEZI</name>
<dbReference type="Pfam" id="PF07992">
    <property type="entry name" value="Pyr_redox_2"/>
    <property type="match status" value="1"/>
</dbReference>
<evidence type="ECO:0000313" key="8">
    <source>
        <dbReference type="EMBL" id="KAF2100250.1"/>
    </source>
</evidence>
<keyword evidence="6" id="KW-0560">Oxidoreductase</keyword>
<dbReference type="InterPro" id="IPR023753">
    <property type="entry name" value="FAD/NAD-binding_dom"/>
</dbReference>
<dbReference type="PANTHER" id="PTHR43098:SF2">
    <property type="entry name" value="FAD-BINDING MONOOXYGENASE AUSB-RELATED"/>
    <property type="match status" value="1"/>
</dbReference>
<reference evidence="8" key="1">
    <citation type="journal article" date="2020" name="Stud. Mycol.">
        <title>101 Dothideomycetes genomes: a test case for predicting lifestyles and emergence of pathogens.</title>
        <authorList>
            <person name="Haridas S."/>
            <person name="Albert R."/>
            <person name="Binder M."/>
            <person name="Bloem J."/>
            <person name="Labutti K."/>
            <person name="Salamov A."/>
            <person name="Andreopoulos B."/>
            <person name="Baker S."/>
            <person name="Barry K."/>
            <person name="Bills G."/>
            <person name="Bluhm B."/>
            <person name="Cannon C."/>
            <person name="Castanera R."/>
            <person name="Culley D."/>
            <person name="Daum C."/>
            <person name="Ezra D."/>
            <person name="Gonzalez J."/>
            <person name="Henrissat B."/>
            <person name="Kuo A."/>
            <person name="Liang C."/>
            <person name="Lipzen A."/>
            <person name="Lutzoni F."/>
            <person name="Magnuson J."/>
            <person name="Mondo S."/>
            <person name="Nolan M."/>
            <person name="Ohm R."/>
            <person name="Pangilinan J."/>
            <person name="Park H.-J."/>
            <person name="Ramirez L."/>
            <person name="Alfaro M."/>
            <person name="Sun H."/>
            <person name="Tritt A."/>
            <person name="Yoshinaga Y."/>
            <person name="Zwiers L.-H."/>
            <person name="Turgeon B."/>
            <person name="Goodwin S."/>
            <person name="Spatafora J."/>
            <person name="Crous P."/>
            <person name="Grigoriev I."/>
        </authorList>
    </citation>
    <scope>NUCLEOTIDE SEQUENCE</scope>
    <source>
        <strain evidence="8">CBS 133067</strain>
    </source>
</reference>
<evidence type="ECO:0000256" key="6">
    <source>
        <dbReference type="ARBA" id="ARBA00023002"/>
    </source>
</evidence>
<organism evidence="8 9">
    <name type="scientific">Rhizodiscina lignyota</name>
    <dbReference type="NCBI Taxonomy" id="1504668"/>
    <lineage>
        <taxon>Eukaryota</taxon>
        <taxon>Fungi</taxon>
        <taxon>Dikarya</taxon>
        <taxon>Ascomycota</taxon>
        <taxon>Pezizomycotina</taxon>
        <taxon>Dothideomycetes</taxon>
        <taxon>Pleosporomycetidae</taxon>
        <taxon>Aulographales</taxon>
        <taxon>Rhizodiscinaceae</taxon>
        <taxon>Rhizodiscina</taxon>
    </lineage>
</organism>
<dbReference type="GO" id="GO:0016491">
    <property type="term" value="F:oxidoreductase activity"/>
    <property type="evidence" value="ECO:0007669"/>
    <property type="project" value="UniProtKB-KW"/>
</dbReference>
<dbReference type="EMBL" id="ML978124">
    <property type="protein sequence ID" value="KAF2100250.1"/>
    <property type="molecule type" value="Genomic_DNA"/>
</dbReference>
<evidence type="ECO:0000256" key="1">
    <source>
        <dbReference type="ARBA" id="ARBA00001974"/>
    </source>
</evidence>
<evidence type="ECO:0000313" key="9">
    <source>
        <dbReference type="Proteomes" id="UP000799772"/>
    </source>
</evidence>
<dbReference type="OrthoDB" id="66881at2759"/>
<dbReference type="InterPro" id="IPR036188">
    <property type="entry name" value="FAD/NAD-bd_sf"/>
</dbReference>
<dbReference type="PANTHER" id="PTHR43098">
    <property type="entry name" value="L-ORNITHINE N(5)-MONOOXYGENASE-RELATED"/>
    <property type="match status" value="1"/>
</dbReference>
<accession>A0A9P4IET2</accession>
<dbReference type="Proteomes" id="UP000799772">
    <property type="component" value="Unassembled WGS sequence"/>
</dbReference>
<sequence length="650" mass="72593">MIGNVNGNGPATIADKKVTVERLKEKYEEERKKRIRPEGESQFIDLRTSGQFHHYIDDPWVQSNANGDSIQDPPLDEGSRCKYLIIGTGFAGLLMAARLLQSGIDGADIRMVDKAAGYGGTWYWNRFPGLACDIESYIYMPLLEELGWMPKHKYAYGAEIRAGCEAIATKFNLRDKTFFRRLVKSLTWDEDLKEWVAVSDPEGEADGRKALEIRAQYVLMAIGLADRPKLTNLPGVDSFKGHSMHSARWDYAYTGGSQEDPSMVNLKDKTVGVIGTGCSAIQIVPELAKWAKQVYVFQRTPSAVSQRLNRRTDPNQFKCSVANKKGWQVERMENFNAFVHKTDPLPEVDLVADECTAWETHYAAGGSHQGVSMEEAPAHLEKLFLQDLPRAEGIRNDIDRIVKDKNTAEKLKFWYPSWCKRPAFNGDWYQAFNSPNVTLVDTDGKGVDRIQENGVVANSKEYPVDLLIFSTGYKVGLGSNSPGARSNIRITGRGGKDMDKMFATAACTLHGLYAPGFPNLFWTGPAQAGFSTNQTYSLVQMSQHFAWILSTVESKSPKGRVILEPTLDAGEEWTQRLLGTAAGMMHTVGCTPNYYNQEGDLQRKAAKGPKERMQLMRAGIWGTGIINYVNILRKWREDGGMEGMSIETTT</sequence>
<keyword evidence="3" id="KW-0285">Flavoprotein</keyword>
<comment type="cofactor">
    <cofactor evidence="1">
        <name>FAD</name>
        <dbReference type="ChEBI" id="CHEBI:57692"/>
    </cofactor>
</comment>
<keyword evidence="5" id="KW-0521">NADP</keyword>
<gene>
    <name evidence="8" type="ORF">NA57DRAFT_36223</name>
</gene>
<dbReference type="InterPro" id="IPR050775">
    <property type="entry name" value="FAD-binding_Monooxygenases"/>
</dbReference>
<keyword evidence="4" id="KW-0274">FAD</keyword>
<evidence type="ECO:0000259" key="7">
    <source>
        <dbReference type="Pfam" id="PF07992"/>
    </source>
</evidence>
<evidence type="ECO:0000256" key="4">
    <source>
        <dbReference type="ARBA" id="ARBA00022827"/>
    </source>
</evidence>
<evidence type="ECO:0000256" key="3">
    <source>
        <dbReference type="ARBA" id="ARBA00022630"/>
    </source>
</evidence>
<proteinExistence type="inferred from homology"/>
<dbReference type="Gene3D" id="3.50.50.60">
    <property type="entry name" value="FAD/NAD(P)-binding domain"/>
    <property type="match status" value="2"/>
</dbReference>
<comment type="similarity">
    <text evidence="2">Belongs to the FAD-binding monooxygenase family.</text>
</comment>
<protein>
    <submittedName>
        <fullName evidence="8">FAD/NAD(P)-binding domain-containing protein</fullName>
    </submittedName>
</protein>
<comment type="caution">
    <text evidence="8">The sequence shown here is derived from an EMBL/GenBank/DDBJ whole genome shotgun (WGS) entry which is preliminary data.</text>
</comment>
<evidence type="ECO:0000256" key="2">
    <source>
        <dbReference type="ARBA" id="ARBA00010139"/>
    </source>
</evidence>
<dbReference type="SUPFAM" id="SSF51905">
    <property type="entry name" value="FAD/NAD(P)-binding domain"/>
    <property type="match status" value="1"/>
</dbReference>